<dbReference type="GO" id="GO:0004315">
    <property type="term" value="F:3-oxoacyl-[acyl-carrier-protein] synthase activity"/>
    <property type="evidence" value="ECO:0007669"/>
    <property type="project" value="InterPro"/>
</dbReference>
<dbReference type="InterPro" id="IPR013751">
    <property type="entry name" value="ACP_syn_III_N"/>
</dbReference>
<dbReference type="Proteomes" id="UP000005463">
    <property type="component" value="Unassembled WGS sequence"/>
</dbReference>
<sequence>MQFGIPHVAYYLPARTDDVRNWGRITGQSDATMTRLEQAGVRWFHDAGGQTAISLAANAIDKLLGTGTVAPETINYLVYVHTLQGSIAPPPHSLPQLLCRRFGLHRAMAFSLAQQHCASSLGALRVIRAMLIARPAINRVLLVGADVMPINADRRIDVAGLLSDGAFAALIERDAKVNRVLALANHASGNGWRGMLGPREPRVAAQYFLAVRQLIRRVADEAQVPLGELLRILPSHLDLPAWRRIVASLGLPPTCLFADNFARIAHVSVSDPFIDLVDCPDLIPGKSFLLFAQGVGGFSSTALLVR</sequence>
<dbReference type="Pfam" id="PF08545">
    <property type="entry name" value="ACP_syn_III"/>
    <property type="match status" value="1"/>
</dbReference>
<reference evidence="2 3" key="1">
    <citation type="submission" date="2008-03" db="EMBL/GenBank/DDBJ databases">
        <title>Sequencing of the draft genome and assembly of Burkholderia ambifaria IOP40-10.</title>
        <authorList>
            <consortium name="US DOE Joint Genome Institute (JGI-PGF)"/>
            <person name="Copeland A."/>
            <person name="Lucas S."/>
            <person name="Lapidus A."/>
            <person name="Glavina del Rio T."/>
            <person name="Dalin E."/>
            <person name="Tice H."/>
            <person name="Bruce D."/>
            <person name="Goodwin L."/>
            <person name="Pitluck S."/>
            <person name="Larimer F."/>
            <person name="Land M.L."/>
            <person name="Hauser L."/>
            <person name="Tiedje J."/>
            <person name="Richardson P."/>
        </authorList>
    </citation>
    <scope>NUCLEOTIDE SEQUENCE [LARGE SCALE GENOMIC DNA]</scope>
    <source>
        <strain evidence="2 3">IOP40-10</strain>
    </source>
</reference>
<dbReference type="GO" id="GO:0006633">
    <property type="term" value="P:fatty acid biosynthetic process"/>
    <property type="evidence" value="ECO:0007669"/>
    <property type="project" value="InterPro"/>
</dbReference>
<feature type="domain" description="Beta-ketoacyl-[acyl-carrier-protein] synthase III N-terminal" evidence="1">
    <location>
        <begin position="114"/>
        <end position="188"/>
    </location>
</feature>
<dbReference type="GO" id="GO:0044550">
    <property type="term" value="P:secondary metabolite biosynthetic process"/>
    <property type="evidence" value="ECO:0007669"/>
    <property type="project" value="TreeGrafter"/>
</dbReference>
<name>B1FHX9_9BURK</name>
<accession>B1FHX9</accession>
<dbReference type="SUPFAM" id="SSF53901">
    <property type="entry name" value="Thiolase-like"/>
    <property type="match status" value="2"/>
</dbReference>
<proteinExistence type="predicted"/>
<dbReference type="InterPro" id="IPR016039">
    <property type="entry name" value="Thiolase-like"/>
</dbReference>
<evidence type="ECO:0000313" key="2">
    <source>
        <dbReference type="EMBL" id="EDT02850.1"/>
    </source>
</evidence>
<dbReference type="EMBL" id="ABLC01000096">
    <property type="protein sequence ID" value="EDT02850.1"/>
    <property type="molecule type" value="Genomic_DNA"/>
</dbReference>
<dbReference type="Gene3D" id="3.40.47.10">
    <property type="match status" value="2"/>
</dbReference>
<comment type="caution">
    <text evidence="2">The sequence shown here is derived from an EMBL/GenBank/DDBJ whole genome shotgun (WGS) entry which is preliminary data.</text>
</comment>
<evidence type="ECO:0000313" key="3">
    <source>
        <dbReference type="Proteomes" id="UP000005463"/>
    </source>
</evidence>
<evidence type="ECO:0000259" key="1">
    <source>
        <dbReference type="Pfam" id="PF08545"/>
    </source>
</evidence>
<dbReference type="PANTHER" id="PTHR34069">
    <property type="entry name" value="3-OXOACYL-[ACYL-CARRIER-PROTEIN] SYNTHASE 3"/>
    <property type="match status" value="1"/>
</dbReference>
<organism evidence="2 3">
    <name type="scientific">Burkholderia ambifaria IOP40-10</name>
    <dbReference type="NCBI Taxonomy" id="396596"/>
    <lineage>
        <taxon>Bacteria</taxon>
        <taxon>Pseudomonadati</taxon>
        <taxon>Pseudomonadota</taxon>
        <taxon>Betaproteobacteria</taxon>
        <taxon>Burkholderiales</taxon>
        <taxon>Burkholderiaceae</taxon>
        <taxon>Burkholderia</taxon>
        <taxon>Burkholderia cepacia complex</taxon>
    </lineage>
</organism>
<dbReference type="RefSeq" id="WP_006752815.1">
    <property type="nucleotide sequence ID" value="NZ_ABLC01000096.1"/>
</dbReference>
<gene>
    <name evidence="2" type="ORF">BamIOP4010DRAFT_3639</name>
</gene>
<dbReference type="PATRIC" id="fig|396596.7.peg.3967"/>
<dbReference type="PANTHER" id="PTHR34069:SF2">
    <property type="entry name" value="BETA-KETOACYL-[ACYL-CARRIER-PROTEIN] SYNTHASE III"/>
    <property type="match status" value="1"/>
</dbReference>
<protein>
    <submittedName>
        <fullName evidence="2">3-Oxoacyl-(Acyl-carrier-protein (ACP)) synthase III</fullName>
    </submittedName>
</protein>
<dbReference type="AlphaFoldDB" id="B1FHX9"/>